<feature type="transmembrane region" description="Helical" evidence="1">
    <location>
        <begin position="83"/>
        <end position="109"/>
    </location>
</feature>
<accession>A0A382RMY5</accession>
<feature type="transmembrane region" description="Helical" evidence="1">
    <location>
        <begin position="129"/>
        <end position="150"/>
    </location>
</feature>
<gene>
    <name evidence="2" type="ORF">METZ01_LOCUS351359</name>
</gene>
<reference evidence="2" key="1">
    <citation type="submission" date="2018-05" db="EMBL/GenBank/DDBJ databases">
        <authorList>
            <person name="Lanie J.A."/>
            <person name="Ng W.-L."/>
            <person name="Kazmierczak K.M."/>
            <person name="Andrzejewski T.M."/>
            <person name="Davidsen T.M."/>
            <person name="Wayne K.J."/>
            <person name="Tettelin H."/>
            <person name="Glass J.I."/>
            <person name="Rusch D."/>
            <person name="Podicherti R."/>
            <person name="Tsui H.-C.T."/>
            <person name="Winkler M.E."/>
        </authorList>
    </citation>
    <scope>NUCLEOTIDE SEQUENCE</scope>
</reference>
<dbReference type="Pfam" id="PF14329">
    <property type="entry name" value="DUF4386"/>
    <property type="match status" value="1"/>
</dbReference>
<evidence type="ECO:0000313" key="2">
    <source>
        <dbReference type="EMBL" id="SVC98505.1"/>
    </source>
</evidence>
<evidence type="ECO:0000256" key="1">
    <source>
        <dbReference type="SAM" id="Phobius"/>
    </source>
</evidence>
<dbReference type="AlphaFoldDB" id="A0A382RMY5"/>
<organism evidence="2">
    <name type="scientific">marine metagenome</name>
    <dbReference type="NCBI Taxonomy" id="408172"/>
    <lineage>
        <taxon>unclassified sequences</taxon>
        <taxon>metagenomes</taxon>
        <taxon>ecological metagenomes</taxon>
    </lineage>
</organism>
<feature type="transmembrane region" description="Helical" evidence="1">
    <location>
        <begin position="53"/>
        <end position="71"/>
    </location>
</feature>
<keyword evidence="1" id="KW-1133">Transmembrane helix</keyword>
<evidence type="ECO:0008006" key="3">
    <source>
        <dbReference type="Google" id="ProtNLM"/>
    </source>
</evidence>
<dbReference type="EMBL" id="UINC01122596">
    <property type="protein sequence ID" value="SVC98505.1"/>
    <property type="molecule type" value="Genomic_DNA"/>
</dbReference>
<feature type="transmembrane region" description="Helical" evidence="1">
    <location>
        <begin position="196"/>
        <end position="216"/>
    </location>
</feature>
<feature type="transmembrane region" description="Helical" evidence="1">
    <location>
        <begin position="157"/>
        <end position="176"/>
    </location>
</feature>
<proteinExistence type="predicted"/>
<keyword evidence="1" id="KW-0472">Membrane</keyword>
<sequence length="222" mass="22783">MGSKMLTGSMMLGGMILGFITTFLETSTSETDSFAVAAQQLIDSSMQSALSGTVFTISILATLIGTAYLARSMQGENRPGSDIAGLASVLAFLAAAILVVSSGLQMSLLDTSYTERGGDAAVAYAISEGIAHSSFSFIGASILLLGIAIVRQKNLNLILGAFTGLFGLLLLIGGVIPAGDPGLDSTTAIEAVGGIIWFIGFIGWFVTTMVIGGLTIKQARVT</sequence>
<dbReference type="InterPro" id="IPR025495">
    <property type="entry name" value="DUF4386"/>
</dbReference>
<protein>
    <recommendedName>
        <fullName evidence="3">DUF4386 domain-containing protein</fullName>
    </recommendedName>
</protein>
<name>A0A382RMY5_9ZZZZ</name>
<keyword evidence="1" id="KW-0812">Transmembrane</keyword>